<evidence type="ECO:0000313" key="1">
    <source>
        <dbReference type="EMBL" id="GLS24714.1"/>
    </source>
</evidence>
<evidence type="ECO:0000313" key="2">
    <source>
        <dbReference type="Proteomes" id="UP001156870"/>
    </source>
</evidence>
<name>A0AA37T286_9GAMM</name>
<reference evidence="1 2" key="1">
    <citation type="journal article" date="2014" name="Int. J. Syst. Evol. Microbiol.">
        <title>Complete genome sequence of Corynebacterium casei LMG S-19264T (=DSM 44701T), isolated from a smear-ripened cheese.</title>
        <authorList>
            <consortium name="US DOE Joint Genome Institute (JGI-PGF)"/>
            <person name="Walter F."/>
            <person name="Albersmeier A."/>
            <person name="Kalinowski J."/>
            <person name="Ruckert C."/>
        </authorList>
    </citation>
    <scope>NUCLEOTIDE SEQUENCE [LARGE SCALE GENOMIC DNA]</scope>
    <source>
        <strain evidence="1 2">NBRC 110095</strain>
    </source>
</reference>
<organism evidence="1 2">
    <name type="scientific">Marinibactrum halimedae</name>
    <dbReference type="NCBI Taxonomy" id="1444977"/>
    <lineage>
        <taxon>Bacteria</taxon>
        <taxon>Pseudomonadati</taxon>
        <taxon>Pseudomonadota</taxon>
        <taxon>Gammaproteobacteria</taxon>
        <taxon>Cellvibrionales</taxon>
        <taxon>Cellvibrionaceae</taxon>
        <taxon>Marinibactrum</taxon>
    </lineage>
</organism>
<gene>
    <name evidence="1" type="ORF">GCM10007877_04280</name>
</gene>
<accession>A0AA37T286</accession>
<proteinExistence type="predicted"/>
<sequence length="56" mass="6792">MIGTSEIEQFDGSNPHEFVNILWRFIFCPEVSFFWRVNLNESKKGEYKGCERRYKK</sequence>
<dbReference type="AlphaFoldDB" id="A0AA37T286"/>
<comment type="caution">
    <text evidence="1">The sequence shown here is derived from an EMBL/GenBank/DDBJ whole genome shotgun (WGS) entry which is preliminary data.</text>
</comment>
<dbReference type="EMBL" id="BSPD01000017">
    <property type="protein sequence ID" value="GLS24714.1"/>
    <property type="molecule type" value="Genomic_DNA"/>
</dbReference>
<protein>
    <submittedName>
        <fullName evidence="1">Uncharacterized protein</fullName>
    </submittedName>
</protein>
<dbReference type="Proteomes" id="UP001156870">
    <property type="component" value="Unassembled WGS sequence"/>
</dbReference>
<keyword evidence="2" id="KW-1185">Reference proteome</keyword>